<evidence type="ECO:0000313" key="5">
    <source>
        <dbReference type="EMBL" id="UOO90689.1"/>
    </source>
</evidence>
<keyword evidence="1" id="KW-0805">Transcription regulation</keyword>
<evidence type="ECO:0000313" key="6">
    <source>
        <dbReference type="Proteomes" id="UP000832011"/>
    </source>
</evidence>
<name>A0ABY4E5C6_9NEIS</name>
<reference evidence="5 6" key="1">
    <citation type="journal article" date="2022" name="Res Sq">
        <title>Evolution of multicellular longitudinally dividing oral cavity symbionts (Neisseriaceae).</title>
        <authorList>
            <person name="Nyongesa S."/>
            <person name="Weber P."/>
            <person name="Bernet E."/>
            <person name="Pullido F."/>
            <person name="Nieckarz M."/>
            <person name="Delaby M."/>
            <person name="Nieves C."/>
            <person name="Viehboeck T."/>
            <person name="Krause N."/>
            <person name="Rivera-Millot A."/>
            <person name="Nakamura A."/>
            <person name="Vischer N."/>
            <person name="VanNieuwenhze M."/>
            <person name="Brun Y."/>
            <person name="Cava F."/>
            <person name="Bulgheresi S."/>
            <person name="Veyrier F."/>
        </authorList>
    </citation>
    <scope>NUCLEOTIDE SEQUENCE [LARGE SCALE GENOMIC DNA]</scope>
    <source>
        <strain evidence="5 6">SN4</strain>
    </source>
</reference>
<proteinExistence type="predicted"/>
<dbReference type="RefSeq" id="WP_058305013.1">
    <property type="nucleotide sequence ID" value="NZ_CABKVG010000005.1"/>
</dbReference>
<sequence length="251" mass="28018">MAADSKLLTILDLFAHDNSTLSIDDIVQALDCSVPQAYRYVKTLLDFDYLAKFNAHYILGPKIVQLDAIIRFHDPLIQLCSRSLELISNEYDMDLVLMSQVGKKIISVYHQKPANHDNPIAFGRGTNMPLLRGAGSKALLAQLKTKEQNQFIKLALEHGETSPLGNDFDAIKHGLKTIKQQGYAMSHAELDPHNAAIAIPLQLNEHYLPTALTAIFSLQRMKTIDTALIIRILQQSQAQILQQLAEHETLA</sequence>
<dbReference type="InterPro" id="IPR050707">
    <property type="entry name" value="HTH_MetabolicPath_Reg"/>
</dbReference>
<dbReference type="InterPro" id="IPR005471">
    <property type="entry name" value="Tscrpt_reg_IclR_N"/>
</dbReference>
<dbReference type="InterPro" id="IPR014757">
    <property type="entry name" value="Tscrpt_reg_IclR_C"/>
</dbReference>
<dbReference type="InterPro" id="IPR036390">
    <property type="entry name" value="WH_DNA-bd_sf"/>
</dbReference>
<dbReference type="Pfam" id="PF01614">
    <property type="entry name" value="IclR_C"/>
    <property type="match status" value="1"/>
</dbReference>
<evidence type="ECO:0000256" key="1">
    <source>
        <dbReference type="ARBA" id="ARBA00023015"/>
    </source>
</evidence>
<dbReference type="Gene3D" id="3.30.450.40">
    <property type="match status" value="1"/>
</dbReference>
<evidence type="ECO:0000256" key="2">
    <source>
        <dbReference type="ARBA" id="ARBA00023125"/>
    </source>
</evidence>
<evidence type="ECO:0000259" key="4">
    <source>
        <dbReference type="PROSITE" id="PS51078"/>
    </source>
</evidence>
<keyword evidence="2" id="KW-0238">DNA-binding</keyword>
<dbReference type="InterPro" id="IPR029016">
    <property type="entry name" value="GAF-like_dom_sf"/>
</dbReference>
<dbReference type="PROSITE" id="PS51078">
    <property type="entry name" value="ICLR_ED"/>
    <property type="match status" value="1"/>
</dbReference>
<dbReference type="InterPro" id="IPR036388">
    <property type="entry name" value="WH-like_DNA-bd_sf"/>
</dbReference>
<dbReference type="SMART" id="SM00346">
    <property type="entry name" value="HTH_ICLR"/>
    <property type="match status" value="1"/>
</dbReference>
<dbReference type="SUPFAM" id="SSF55781">
    <property type="entry name" value="GAF domain-like"/>
    <property type="match status" value="1"/>
</dbReference>
<gene>
    <name evidence="5" type="ORF">LVJ82_06905</name>
</gene>
<dbReference type="SUPFAM" id="SSF46785">
    <property type="entry name" value="Winged helix' DNA-binding domain"/>
    <property type="match status" value="1"/>
</dbReference>
<dbReference type="EMBL" id="CP091511">
    <property type="protein sequence ID" value="UOO90689.1"/>
    <property type="molecule type" value="Genomic_DNA"/>
</dbReference>
<dbReference type="Proteomes" id="UP000832011">
    <property type="component" value="Chromosome"/>
</dbReference>
<protein>
    <submittedName>
        <fullName evidence="5">Helix-turn-helix domain-containing protein</fullName>
    </submittedName>
</protein>
<dbReference type="PANTHER" id="PTHR30136:SF24">
    <property type="entry name" value="HTH-TYPE TRANSCRIPTIONAL REPRESSOR ALLR"/>
    <property type="match status" value="1"/>
</dbReference>
<evidence type="ECO:0000256" key="3">
    <source>
        <dbReference type="ARBA" id="ARBA00023163"/>
    </source>
</evidence>
<dbReference type="PANTHER" id="PTHR30136">
    <property type="entry name" value="HELIX-TURN-HELIX TRANSCRIPTIONAL REGULATOR, ICLR FAMILY"/>
    <property type="match status" value="1"/>
</dbReference>
<dbReference type="Pfam" id="PF09339">
    <property type="entry name" value="HTH_IclR"/>
    <property type="match status" value="1"/>
</dbReference>
<organism evidence="5 6">
    <name type="scientific">Vitreoscilla massiliensis</name>
    <dbReference type="NCBI Taxonomy" id="1689272"/>
    <lineage>
        <taxon>Bacteria</taxon>
        <taxon>Pseudomonadati</taxon>
        <taxon>Pseudomonadota</taxon>
        <taxon>Betaproteobacteria</taxon>
        <taxon>Neisseriales</taxon>
        <taxon>Neisseriaceae</taxon>
        <taxon>Vitreoscilla</taxon>
    </lineage>
</organism>
<keyword evidence="3" id="KW-0804">Transcription</keyword>
<accession>A0ABY4E5C6</accession>
<feature type="domain" description="IclR-ED" evidence="4">
    <location>
        <begin position="62"/>
        <end position="246"/>
    </location>
</feature>
<dbReference type="Gene3D" id="1.10.10.10">
    <property type="entry name" value="Winged helix-like DNA-binding domain superfamily/Winged helix DNA-binding domain"/>
    <property type="match status" value="1"/>
</dbReference>
<keyword evidence="6" id="KW-1185">Reference proteome</keyword>